<evidence type="ECO:0000313" key="1">
    <source>
        <dbReference type="EMBL" id="KAJ4481172.1"/>
    </source>
</evidence>
<dbReference type="OrthoDB" id="2588159at2759"/>
<keyword evidence="2" id="KW-1185">Reference proteome</keyword>
<accession>A0A9W9DQ89</accession>
<reference evidence="1" key="1">
    <citation type="submission" date="2022-08" db="EMBL/GenBank/DDBJ databases">
        <title>A Global Phylogenomic Analysis of the Shiitake Genus Lentinula.</title>
        <authorList>
            <consortium name="DOE Joint Genome Institute"/>
            <person name="Sierra-Patev S."/>
            <person name="Min B."/>
            <person name="Naranjo-Ortiz M."/>
            <person name="Looney B."/>
            <person name="Konkel Z."/>
            <person name="Slot J.C."/>
            <person name="Sakamoto Y."/>
            <person name="Steenwyk J.L."/>
            <person name="Rokas A."/>
            <person name="Carro J."/>
            <person name="Camarero S."/>
            <person name="Ferreira P."/>
            <person name="Molpeceres G."/>
            <person name="Ruiz-Duenas F.J."/>
            <person name="Serrano A."/>
            <person name="Henrissat B."/>
            <person name="Drula E."/>
            <person name="Hughes K.W."/>
            <person name="Mata J.L."/>
            <person name="Ishikawa N.K."/>
            <person name="Vargas-Isla R."/>
            <person name="Ushijima S."/>
            <person name="Smith C.A."/>
            <person name="Ahrendt S."/>
            <person name="Andreopoulos W."/>
            <person name="He G."/>
            <person name="Labutti K."/>
            <person name="Lipzen A."/>
            <person name="Ng V."/>
            <person name="Riley R."/>
            <person name="Sandor L."/>
            <person name="Barry K."/>
            <person name="Martinez A.T."/>
            <person name="Xiao Y."/>
            <person name="Gibbons J.G."/>
            <person name="Terashima K."/>
            <person name="Grigoriev I.V."/>
            <person name="Hibbett D.S."/>
        </authorList>
    </citation>
    <scope>NUCLEOTIDE SEQUENCE</scope>
    <source>
        <strain evidence="1">JLM2183</strain>
    </source>
</reference>
<organism evidence="1 2">
    <name type="scientific">Lentinula aciculospora</name>
    <dbReference type="NCBI Taxonomy" id="153920"/>
    <lineage>
        <taxon>Eukaryota</taxon>
        <taxon>Fungi</taxon>
        <taxon>Dikarya</taxon>
        <taxon>Basidiomycota</taxon>
        <taxon>Agaricomycotina</taxon>
        <taxon>Agaricomycetes</taxon>
        <taxon>Agaricomycetidae</taxon>
        <taxon>Agaricales</taxon>
        <taxon>Marasmiineae</taxon>
        <taxon>Omphalotaceae</taxon>
        <taxon>Lentinula</taxon>
    </lineage>
</organism>
<evidence type="ECO:0000313" key="2">
    <source>
        <dbReference type="Proteomes" id="UP001150266"/>
    </source>
</evidence>
<name>A0A9W9DQ89_9AGAR</name>
<dbReference type="EMBL" id="JAOTPV010000006">
    <property type="protein sequence ID" value="KAJ4481172.1"/>
    <property type="molecule type" value="Genomic_DNA"/>
</dbReference>
<sequence>MGQLTAEPTVIVVDDESDVPSTLVSLGVFPVVSADPPSATLYSVVREVDDTDSKTAYFFLFNYGDSAINFTLTLNPGFIGSPFVWQPWSGEVTPVVLYSNPSEGIISIPDLSLKSN</sequence>
<dbReference type="Proteomes" id="UP001150266">
    <property type="component" value="Unassembled WGS sequence"/>
</dbReference>
<comment type="caution">
    <text evidence="1">The sequence shown here is derived from an EMBL/GenBank/DDBJ whole genome shotgun (WGS) entry which is preliminary data.</text>
</comment>
<dbReference type="AlphaFoldDB" id="A0A9W9DQ89"/>
<protein>
    <submittedName>
        <fullName evidence="1">Uncharacterized protein</fullName>
    </submittedName>
</protein>
<proteinExistence type="predicted"/>
<gene>
    <name evidence="1" type="ORF">J3R30DRAFT_2414733</name>
</gene>